<accession>A0AAV2HAE0</accession>
<evidence type="ECO:0000256" key="2">
    <source>
        <dbReference type="ARBA" id="ARBA00004477"/>
    </source>
</evidence>
<keyword evidence="10 12" id="KW-0472">Membrane</keyword>
<dbReference type="Pfam" id="PF25147">
    <property type="entry name" value="Ribophorin_II_C"/>
    <property type="match status" value="1"/>
</dbReference>
<evidence type="ECO:0000256" key="6">
    <source>
        <dbReference type="ARBA" id="ARBA00022692"/>
    </source>
</evidence>
<dbReference type="InterPro" id="IPR055374">
    <property type="entry name" value="Ribophorin_II_3rd"/>
</dbReference>
<protein>
    <recommendedName>
        <fullName evidence="5 12">Dolichyl-diphosphooligosaccharide--protein glycosyltransferase subunit 2</fullName>
    </recommendedName>
    <alternativeName>
        <fullName evidence="12">Ribophorin-2</fullName>
    </alternativeName>
</protein>
<feature type="domain" description="Ribophorin II C-terminal" evidence="16">
    <location>
        <begin position="552"/>
        <end position="649"/>
    </location>
</feature>
<evidence type="ECO:0000256" key="10">
    <source>
        <dbReference type="ARBA" id="ARBA00023136"/>
    </source>
</evidence>
<feature type="transmembrane region" description="Helical" evidence="12">
    <location>
        <begin position="561"/>
        <end position="582"/>
    </location>
</feature>
<evidence type="ECO:0000259" key="16">
    <source>
        <dbReference type="Pfam" id="PF25147"/>
    </source>
</evidence>
<dbReference type="PANTHER" id="PTHR12640">
    <property type="entry name" value="RIBOPHORIN II"/>
    <property type="match status" value="1"/>
</dbReference>
<organism evidence="17 18">
    <name type="scientific">Lymnaea stagnalis</name>
    <name type="common">Great pond snail</name>
    <name type="synonym">Helix stagnalis</name>
    <dbReference type="NCBI Taxonomy" id="6523"/>
    <lineage>
        <taxon>Eukaryota</taxon>
        <taxon>Metazoa</taxon>
        <taxon>Spiralia</taxon>
        <taxon>Lophotrochozoa</taxon>
        <taxon>Mollusca</taxon>
        <taxon>Gastropoda</taxon>
        <taxon>Heterobranchia</taxon>
        <taxon>Euthyneura</taxon>
        <taxon>Panpulmonata</taxon>
        <taxon>Hygrophila</taxon>
        <taxon>Lymnaeoidea</taxon>
        <taxon>Lymnaeidae</taxon>
        <taxon>Lymnaea</taxon>
    </lineage>
</organism>
<feature type="transmembrane region" description="Helical" evidence="12">
    <location>
        <begin position="594"/>
        <end position="613"/>
    </location>
</feature>
<comment type="caution">
    <text evidence="17">The sequence shown here is derived from an EMBL/GenBank/DDBJ whole genome shotgun (WGS) entry which is preliminary data.</text>
</comment>
<comment type="subcellular location">
    <subcellularLocation>
        <location evidence="2 12">Endoplasmic reticulum membrane</location>
        <topology evidence="2 12">Multi-pass membrane protein</topology>
    </subcellularLocation>
</comment>
<feature type="domain" description="Ribophorin II second" evidence="15">
    <location>
        <begin position="287"/>
        <end position="392"/>
    </location>
</feature>
<evidence type="ECO:0000256" key="5">
    <source>
        <dbReference type="ARBA" id="ARBA00017612"/>
    </source>
</evidence>
<evidence type="ECO:0000259" key="15">
    <source>
        <dbReference type="Pfam" id="PF23861"/>
    </source>
</evidence>
<dbReference type="GO" id="GO:0006487">
    <property type="term" value="P:protein N-linked glycosylation"/>
    <property type="evidence" value="ECO:0007669"/>
    <property type="project" value="UniProtKB-UniRule"/>
</dbReference>
<comment type="pathway">
    <text evidence="3 12">Protein modification; protein glycosylation.</text>
</comment>
<evidence type="ECO:0000256" key="9">
    <source>
        <dbReference type="ARBA" id="ARBA00022989"/>
    </source>
</evidence>
<evidence type="ECO:0000256" key="11">
    <source>
        <dbReference type="ARBA" id="ARBA00046750"/>
    </source>
</evidence>
<dbReference type="Proteomes" id="UP001497497">
    <property type="component" value="Unassembled WGS sequence"/>
</dbReference>
<keyword evidence="9 12" id="KW-1133">Transmembrane helix</keyword>
<evidence type="ECO:0000259" key="13">
    <source>
        <dbReference type="Pfam" id="PF05817"/>
    </source>
</evidence>
<keyword evidence="7" id="KW-0732">Signal</keyword>
<dbReference type="GO" id="GO:0008250">
    <property type="term" value="C:oligosaccharyltransferase complex"/>
    <property type="evidence" value="ECO:0007669"/>
    <property type="project" value="UniProtKB-UniRule"/>
</dbReference>
<comment type="function">
    <text evidence="1 12">Subunit of the oligosaccharyl transferase (OST) complex that catalyzes the initial transfer of a defined glycan (Glc(3)Man(9)GlcNAc(2) in eukaryotes) from the lipid carrier dolichol-pyrophosphate to an asparagine residue within an Asn-X-Ser/Thr consensus motif in nascent polypeptide chains, the first step in protein N-glycosylation. N-glycosylation occurs cotranslationally and the complex associates with the Sec61 complex at the channel-forming translocon complex that mediates protein translocation across the endoplasmic reticulum (ER). All subunits are required for a maximal enzyme activity.</text>
</comment>
<dbReference type="AlphaFoldDB" id="A0AAV2HAE0"/>
<dbReference type="Pfam" id="PF23861">
    <property type="entry name" value="Ribophorin_II_2nd"/>
    <property type="match status" value="1"/>
</dbReference>
<gene>
    <name evidence="17" type="ORF">GSLYS_00004452001</name>
</gene>
<evidence type="ECO:0000256" key="4">
    <source>
        <dbReference type="ARBA" id="ARBA00009038"/>
    </source>
</evidence>
<evidence type="ECO:0000259" key="14">
    <source>
        <dbReference type="Pfam" id="PF23860"/>
    </source>
</evidence>
<evidence type="ECO:0000256" key="8">
    <source>
        <dbReference type="ARBA" id="ARBA00022824"/>
    </source>
</evidence>
<evidence type="ECO:0000256" key="3">
    <source>
        <dbReference type="ARBA" id="ARBA00004922"/>
    </source>
</evidence>
<evidence type="ECO:0000256" key="1">
    <source>
        <dbReference type="ARBA" id="ARBA00002791"/>
    </source>
</evidence>
<feature type="domain" description="Ribophorin II N-terminal" evidence="13">
    <location>
        <begin position="46"/>
        <end position="279"/>
    </location>
</feature>
<keyword evidence="8 12" id="KW-0256">Endoplasmic reticulum</keyword>
<dbReference type="Pfam" id="PF05817">
    <property type="entry name" value="Ribophorin_II"/>
    <property type="match status" value="1"/>
</dbReference>
<comment type="subunit">
    <text evidence="11">Component of the oligosaccharyltransferase (OST) complex. OST exists in two different complex forms which contain common core subunits RPN1, RPN2, OST48, OST4, DAD1 and TMEM258, either STT3A or STT3B as catalytic subunits, and form-specific accessory subunits. STT3A complex assembly occurs through the formation of 3 subcomplexes. Subcomplex 1 contains RPN1 and TMEM258, subcomplex 2 contains the STT3A-specific subunits STT3A, DC2/OSTC, and KCP2 as well as the core subunit OST4, and subcomplex 3 contains RPN2, DAD1, and OST48. The STT3A complex can form stable complexes with the Sec61 complex or with both the Sec61 and TRAP complexes. Interacts with DDI2. Interacts with TMEM35A/NACHO.</text>
</comment>
<evidence type="ECO:0000256" key="7">
    <source>
        <dbReference type="ARBA" id="ARBA00022729"/>
    </source>
</evidence>
<reference evidence="17 18" key="1">
    <citation type="submission" date="2024-04" db="EMBL/GenBank/DDBJ databases">
        <authorList>
            <consortium name="Genoscope - CEA"/>
            <person name="William W."/>
        </authorList>
    </citation>
    <scope>NUCLEOTIDE SEQUENCE [LARGE SCALE GENOMIC DNA]</scope>
</reference>
<dbReference type="InterPro" id="IPR055373">
    <property type="entry name" value="Ribophorin_II_N"/>
</dbReference>
<dbReference type="Pfam" id="PF23860">
    <property type="entry name" value="Ribophorin_II_3rd"/>
    <property type="match status" value="1"/>
</dbReference>
<dbReference type="InterPro" id="IPR055375">
    <property type="entry name" value="Ribophorin_II_2nd"/>
</dbReference>
<dbReference type="PANTHER" id="PTHR12640:SF0">
    <property type="entry name" value="DOLICHYL-DIPHOSPHOOLIGOSACCHARIDE--PROTEIN GLYCOSYLTRANSFERASE SUBUNIT 2"/>
    <property type="match status" value="1"/>
</dbReference>
<dbReference type="InterPro" id="IPR008814">
    <property type="entry name" value="Swp1"/>
</dbReference>
<feature type="transmembrane region" description="Helical" evidence="12">
    <location>
        <begin position="625"/>
        <end position="647"/>
    </location>
</feature>
<keyword evidence="6 12" id="KW-0812">Transmembrane</keyword>
<feature type="domain" description="Ribophorin II third" evidence="14">
    <location>
        <begin position="399"/>
        <end position="526"/>
    </location>
</feature>
<name>A0AAV2HAE0_LYMST</name>
<evidence type="ECO:0000313" key="17">
    <source>
        <dbReference type="EMBL" id="CAL1530319.1"/>
    </source>
</evidence>
<evidence type="ECO:0000313" key="18">
    <source>
        <dbReference type="Proteomes" id="UP001497497"/>
    </source>
</evidence>
<keyword evidence="18" id="KW-1185">Reference proteome</keyword>
<comment type="similarity">
    <text evidence="4 12">Belongs to the SWP1 family.</text>
</comment>
<proteinExistence type="inferred from homology"/>
<dbReference type="EMBL" id="CAXITT010000067">
    <property type="protein sequence ID" value="CAL1530319.1"/>
    <property type="molecule type" value="Genomic_DNA"/>
</dbReference>
<evidence type="ECO:0000256" key="12">
    <source>
        <dbReference type="RuleBase" id="RU366029"/>
    </source>
</evidence>
<sequence length="657" mass="71194">MSFSIPQYDNRLRSILTSINMAKVLSVVGLLAIAVVGQALTPSSFLTTVDQNRLKSVFEAASPYADTQAAHYSILGLKLLGATIPNAQDACKVISKVLDGSNVASIYYGATAAKALGNCKVEVPEFKKTLTDAIKEDSSVQDIVFAYLALKSLGLPADDSAVSKAILAALNTDDSPSSHSYAFLAATELSGDISKFVDNIEDVVAQADEVDDKYLQFEGGLFATALVVDSAYKLAEKNKKAPTIAQDKVLKFANYFLSRKHVHQLKSAYQFLSVIKTLTTNKFHVPVAVTLASPVAVTQADPSVKVQVTDLLGGNLGEMTVTADSARHLEDGAVVLSKKQFTLSASEKSLFELNFLEAKPAKGFYKLTISVVPKKADAKLIGTTGAEVEVKVTTKVAIENVEIGVADKDQATAARTTRLVHPNKAATVIEADYHQKIVMKFQLKDKTSGTLMTAHQAFVRLTNLETKQEIIFVTESDNSLTSKFDLDVGSSAKEFGSVSGKYSMELIVGDAVIENPFSWLIADISITFPEASEAPANTTNQYAKKPEIKHKFNEPEKRPPATVSLAFTALVLLPLLILLVLWLRIGVNVSNFPISLSAVGFHVCLGAIFGLYYCYWTHLNMFQTLRWLGIIAVPTFFFGNRLLSALASKSQLPKKKK</sequence>
<dbReference type="InterPro" id="IPR056790">
    <property type="entry name" value="Ribophorin_II_C"/>
</dbReference>